<evidence type="ECO:0000313" key="5">
    <source>
        <dbReference type="EMBL" id="GGF33231.1"/>
    </source>
</evidence>
<feature type="transmembrane region" description="Helical" evidence="3">
    <location>
        <begin position="36"/>
        <end position="57"/>
    </location>
</feature>
<comment type="subcellular location">
    <subcellularLocation>
        <location evidence="1">Endomembrane system</location>
        <topology evidence="1">Multi-pass membrane protein</topology>
    </subcellularLocation>
</comment>
<dbReference type="RefSeq" id="WP_188378882.1">
    <property type="nucleotide sequence ID" value="NZ_BMEL01000005.1"/>
</dbReference>
<evidence type="ECO:0000256" key="1">
    <source>
        <dbReference type="ARBA" id="ARBA00004127"/>
    </source>
</evidence>
<feature type="transmembrane region" description="Helical" evidence="3">
    <location>
        <begin position="182"/>
        <end position="202"/>
    </location>
</feature>
<feature type="domain" description="EamA" evidence="4">
    <location>
        <begin position="9"/>
        <end position="140"/>
    </location>
</feature>
<comment type="caution">
    <text evidence="5">The sequence shown here is derived from an EMBL/GenBank/DDBJ whole genome shotgun (WGS) entry which is preliminary data.</text>
</comment>
<comment type="similarity">
    <text evidence="2">Belongs to the EamA transporter family.</text>
</comment>
<keyword evidence="6" id="KW-1185">Reference proteome</keyword>
<dbReference type="InterPro" id="IPR037185">
    <property type="entry name" value="EmrE-like"/>
</dbReference>
<evidence type="ECO:0000256" key="3">
    <source>
        <dbReference type="SAM" id="Phobius"/>
    </source>
</evidence>
<dbReference type="AlphaFoldDB" id="A0A917F1F0"/>
<feature type="transmembrane region" description="Helical" evidence="3">
    <location>
        <begin position="214"/>
        <end position="232"/>
    </location>
</feature>
<feature type="transmembrane region" description="Helical" evidence="3">
    <location>
        <begin position="150"/>
        <end position="170"/>
    </location>
</feature>
<name>A0A917F1F0_HALAA</name>
<gene>
    <name evidence="5" type="ORF">GCM10010954_35480</name>
</gene>
<feature type="transmembrane region" description="Helical" evidence="3">
    <location>
        <begin position="269"/>
        <end position="287"/>
    </location>
</feature>
<feature type="transmembrane region" description="Helical" evidence="3">
    <location>
        <begin position="9"/>
        <end position="30"/>
    </location>
</feature>
<evidence type="ECO:0000313" key="6">
    <source>
        <dbReference type="Proteomes" id="UP000660110"/>
    </source>
</evidence>
<protein>
    <submittedName>
        <fullName evidence="5">Membrane protein</fullName>
    </submittedName>
</protein>
<sequence length="304" mass="33244">MDKPPFHPLLLLIVGVISISTSAIFVKLAGDAPSSIIAFYRLALAVIIMAPYVFLKHAPDLKHISSKDWVWASVSGIFLALHFILWFESLNYTSVASSVVLVSMQPIFAFIGTFLFFKERFSAGAVLSMIIAITGSVIISWGDFQVSGVALYGDLLAIGGAIMVTGYFLVGQSLRKRLSMTSYTFIVYLVASVTLLGYNLVLQVPFGGYSGNQWLIYVALAIIPTFFGHSLFNWSLRWVSASKISMSILLEPIGAAILAFIILGEGVSWAQWLGGSIVIFGLMLFIISTKKMMKPKLTHHPTDS</sequence>
<evidence type="ECO:0000259" key="4">
    <source>
        <dbReference type="Pfam" id="PF00892"/>
    </source>
</evidence>
<feature type="domain" description="EamA" evidence="4">
    <location>
        <begin position="152"/>
        <end position="286"/>
    </location>
</feature>
<feature type="transmembrane region" description="Helical" evidence="3">
    <location>
        <begin position="99"/>
        <end position="117"/>
    </location>
</feature>
<keyword evidence="3" id="KW-1133">Transmembrane helix</keyword>
<accession>A0A917F1F0</accession>
<dbReference type="PANTHER" id="PTHR22911:SF76">
    <property type="entry name" value="EAMA DOMAIN-CONTAINING PROTEIN"/>
    <property type="match status" value="1"/>
</dbReference>
<keyword evidence="3" id="KW-0812">Transmembrane</keyword>
<feature type="transmembrane region" description="Helical" evidence="3">
    <location>
        <begin position="69"/>
        <end position="87"/>
    </location>
</feature>
<organism evidence="5 6">
    <name type="scientific">Halobacillus andaensis</name>
    <dbReference type="NCBI Taxonomy" id="1176239"/>
    <lineage>
        <taxon>Bacteria</taxon>
        <taxon>Bacillati</taxon>
        <taxon>Bacillota</taxon>
        <taxon>Bacilli</taxon>
        <taxon>Bacillales</taxon>
        <taxon>Bacillaceae</taxon>
        <taxon>Halobacillus</taxon>
    </lineage>
</organism>
<reference evidence="5" key="1">
    <citation type="journal article" date="2014" name="Int. J. Syst. Evol. Microbiol.">
        <title>Complete genome sequence of Corynebacterium casei LMG S-19264T (=DSM 44701T), isolated from a smear-ripened cheese.</title>
        <authorList>
            <consortium name="US DOE Joint Genome Institute (JGI-PGF)"/>
            <person name="Walter F."/>
            <person name="Albersmeier A."/>
            <person name="Kalinowski J."/>
            <person name="Ruckert C."/>
        </authorList>
    </citation>
    <scope>NUCLEOTIDE SEQUENCE</scope>
    <source>
        <strain evidence="5">CGMCC 1.12153</strain>
    </source>
</reference>
<keyword evidence="3" id="KW-0472">Membrane</keyword>
<evidence type="ECO:0000256" key="2">
    <source>
        <dbReference type="ARBA" id="ARBA00007362"/>
    </source>
</evidence>
<reference evidence="5" key="2">
    <citation type="submission" date="2020-09" db="EMBL/GenBank/DDBJ databases">
        <authorList>
            <person name="Sun Q."/>
            <person name="Zhou Y."/>
        </authorList>
    </citation>
    <scope>NUCLEOTIDE SEQUENCE</scope>
    <source>
        <strain evidence="5">CGMCC 1.12153</strain>
    </source>
</reference>
<feature type="transmembrane region" description="Helical" evidence="3">
    <location>
        <begin position="124"/>
        <end position="144"/>
    </location>
</feature>
<dbReference type="Pfam" id="PF00892">
    <property type="entry name" value="EamA"/>
    <property type="match status" value="2"/>
</dbReference>
<dbReference type="GO" id="GO:0016020">
    <property type="term" value="C:membrane"/>
    <property type="evidence" value="ECO:0007669"/>
    <property type="project" value="InterPro"/>
</dbReference>
<dbReference type="Proteomes" id="UP000660110">
    <property type="component" value="Unassembled WGS sequence"/>
</dbReference>
<dbReference type="SUPFAM" id="SSF103481">
    <property type="entry name" value="Multidrug resistance efflux transporter EmrE"/>
    <property type="match status" value="2"/>
</dbReference>
<dbReference type="EMBL" id="BMEL01000005">
    <property type="protein sequence ID" value="GGF33231.1"/>
    <property type="molecule type" value="Genomic_DNA"/>
</dbReference>
<dbReference type="InterPro" id="IPR000620">
    <property type="entry name" value="EamA_dom"/>
</dbReference>
<feature type="transmembrane region" description="Helical" evidence="3">
    <location>
        <begin position="244"/>
        <end position="263"/>
    </location>
</feature>
<proteinExistence type="inferred from homology"/>
<dbReference type="PANTHER" id="PTHR22911">
    <property type="entry name" value="ACYL-MALONYL CONDENSING ENZYME-RELATED"/>
    <property type="match status" value="1"/>
</dbReference>